<dbReference type="Gene3D" id="3.30.9.10">
    <property type="entry name" value="D-Amino Acid Oxidase, subunit A, domain 2"/>
    <property type="match status" value="1"/>
</dbReference>
<dbReference type="PANTHER" id="PTHR13847">
    <property type="entry name" value="SARCOSINE DEHYDROGENASE-RELATED"/>
    <property type="match status" value="1"/>
</dbReference>
<reference evidence="5" key="1">
    <citation type="submission" date="2019-04" db="EMBL/GenBank/DDBJ databases">
        <title>Complete genome sequence of Sphingomonas sp. W1-2-3.</title>
        <authorList>
            <person name="Im W.T."/>
        </authorList>
    </citation>
    <scope>NUCLEOTIDE SEQUENCE [LARGE SCALE GENOMIC DNA]</scope>
    <source>
        <strain evidence="5">W1-2-3</strain>
    </source>
</reference>
<protein>
    <submittedName>
        <fullName evidence="4">FAD-dependent oxidoreductase</fullName>
    </submittedName>
</protein>
<evidence type="ECO:0000313" key="4">
    <source>
        <dbReference type="EMBL" id="QCI79565.1"/>
    </source>
</evidence>
<gene>
    <name evidence="4" type="ORF">E6W36_08500</name>
</gene>
<feature type="domain" description="FAD dependent oxidoreductase" evidence="3">
    <location>
        <begin position="8"/>
        <end position="405"/>
    </location>
</feature>
<dbReference type="GO" id="GO:0005737">
    <property type="term" value="C:cytoplasm"/>
    <property type="evidence" value="ECO:0007669"/>
    <property type="project" value="TreeGrafter"/>
</dbReference>
<evidence type="ECO:0000256" key="2">
    <source>
        <dbReference type="ARBA" id="ARBA00023002"/>
    </source>
</evidence>
<evidence type="ECO:0000259" key="3">
    <source>
        <dbReference type="Pfam" id="PF01266"/>
    </source>
</evidence>
<dbReference type="InterPro" id="IPR006076">
    <property type="entry name" value="FAD-dep_OxRdtase"/>
</dbReference>
<comment type="similarity">
    <text evidence="1">Belongs to the DadA oxidoreductase family.</text>
</comment>
<keyword evidence="5" id="KW-1185">Reference proteome</keyword>
<dbReference type="KEGG" id="hgn:E6W36_08500"/>
<evidence type="ECO:0000256" key="1">
    <source>
        <dbReference type="ARBA" id="ARBA00009410"/>
    </source>
</evidence>
<dbReference type="Pfam" id="PF01266">
    <property type="entry name" value="DAO"/>
    <property type="match status" value="1"/>
</dbReference>
<dbReference type="AlphaFoldDB" id="A0A4D7C6V3"/>
<dbReference type="InterPro" id="IPR036188">
    <property type="entry name" value="FAD/NAD-bd_sf"/>
</dbReference>
<accession>A0A4D7C6V3</accession>
<dbReference type="EMBL" id="CP039704">
    <property type="protein sequence ID" value="QCI79565.1"/>
    <property type="molecule type" value="Genomic_DNA"/>
</dbReference>
<proteinExistence type="inferred from homology"/>
<name>A0A4D7C6V3_9SPHN</name>
<dbReference type="PANTHER" id="PTHR13847:SF280">
    <property type="entry name" value="D-AMINO ACID DEHYDROGENASE"/>
    <property type="match status" value="1"/>
</dbReference>
<evidence type="ECO:0000313" key="5">
    <source>
        <dbReference type="Proteomes" id="UP000298714"/>
    </source>
</evidence>
<sequence length="410" mass="43446">MPMRTIHDVAILGAGVVGVSTAYWAAREGLSAIVVDARDSPAQETSFANGGQISVSHAEPWASPRVWRLIAPALFDPQASIRVRLNRDPRQWRWLLIFLAESLPARFAQRADTLLALAIESAQALDAMQQDLGFDAAPGRGILHLHDTAAEAKAWREIGSRLHRAGWPTQSLGPAEALTLEPALATGDSRLYAATYAPGDRFGDAHAFAKRLADASARHGVDYRYNSRVTDLAPEGGAWRIHMEQGGQPAELRARHVVVALGCGSAPLLARLGLSVPIAPAQGYSITVPIAHANGTPRLSVTDEANRLVISPWRRAARGGVSRPRLARRGTAAGSHRADDRAGAAALSGCRRLCGGAPWVGHRPVTPGNLPLVGGTGLPGLWLNAGHGTLGWTLAAGSARRLAKMLKSAD</sequence>
<keyword evidence="2" id="KW-0560">Oxidoreductase</keyword>
<dbReference type="GO" id="GO:0055130">
    <property type="term" value="P:D-alanine catabolic process"/>
    <property type="evidence" value="ECO:0007669"/>
    <property type="project" value="TreeGrafter"/>
</dbReference>
<organism evidence="4 5">
    <name type="scientific">Hankyongella ginsenosidimutans</name>
    <dbReference type="NCBI Taxonomy" id="1763828"/>
    <lineage>
        <taxon>Bacteria</taxon>
        <taxon>Pseudomonadati</taxon>
        <taxon>Pseudomonadota</taxon>
        <taxon>Alphaproteobacteria</taxon>
        <taxon>Sphingomonadales</taxon>
        <taxon>Sphingomonadaceae</taxon>
        <taxon>Hankyongella</taxon>
    </lineage>
</organism>
<dbReference type="SUPFAM" id="SSF51905">
    <property type="entry name" value="FAD/NAD(P)-binding domain"/>
    <property type="match status" value="1"/>
</dbReference>
<dbReference type="Gene3D" id="3.50.50.60">
    <property type="entry name" value="FAD/NAD(P)-binding domain"/>
    <property type="match status" value="2"/>
</dbReference>
<dbReference type="GO" id="GO:0008718">
    <property type="term" value="F:D-amino-acid dehydrogenase activity"/>
    <property type="evidence" value="ECO:0007669"/>
    <property type="project" value="TreeGrafter"/>
</dbReference>
<dbReference type="Proteomes" id="UP000298714">
    <property type="component" value="Chromosome"/>
</dbReference>
<dbReference type="GO" id="GO:0005886">
    <property type="term" value="C:plasma membrane"/>
    <property type="evidence" value="ECO:0007669"/>
    <property type="project" value="TreeGrafter"/>
</dbReference>